<sequence>MIDNRLFSDYDGLIFDMDGTLIDTMPVHAKAWGIVGEQFGYDFDSRIMYQLGGATVRTIAAEIMKKAGMPQDYLNDVIEAKRALSYQLIPTESKLLPTFEIVRHYHQKKPIALGSGSHRHLIDMLMAKLDIAPYFNAIVSADDVKAHKPDPETFLRCAELTGVNPTNCIVFEDADLGVQAGLSAGMDVFDVRTREIIKA</sequence>
<accession>A0ABX6UUE4</accession>
<gene>
    <name evidence="2" type="ORF">IHV77_06380</name>
</gene>
<dbReference type="RefSeq" id="WP_194811175.1">
    <property type="nucleotide sequence ID" value="NZ_CP063056.1"/>
</dbReference>
<reference evidence="2 3" key="1">
    <citation type="submission" date="2020-10" db="EMBL/GenBank/DDBJ databases">
        <title>Genome Sequencing of Rodentibacter spp. strain DSM111151.</title>
        <authorList>
            <person name="Benga L."/>
            <person name="Lautwein T."/>
        </authorList>
    </citation>
    <scope>NUCLEOTIDE SEQUENCE [LARGE SCALE GENOMIC DNA]</scope>
    <source>
        <strain evidence="2 3">DSM 111151</strain>
    </source>
</reference>
<comment type="similarity">
    <text evidence="1">Belongs to the HAD-like hydrolase superfamily. CbbY/CbbZ/Gph/YieH family.</text>
</comment>
<dbReference type="Gene3D" id="1.10.150.240">
    <property type="entry name" value="Putative phosphatase, domain 2"/>
    <property type="match status" value="1"/>
</dbReference>
<dbReference type="Gene3D" id="3.40.50.1000">
    <property type="entry name" value="HAD superfamily/HAD-like"/>
    <property type="match status" value="1"/>
</dbReference>
<dbReference type="GO" id="GO:0016787">
    <property type="term" value="F:hydrolase activity"/>
    <property type="evidence" value="ECO:0007669"/>
    <property type="project" value="UniProtKB-KW"/>
</dbReference>
<dbReference type="PANTHER" id="PTHR43481:SF4">
    <property type="entry name" value="GLYCEROL-1-PHOSPHATE PHOSPHOHYDROLASE 1-RELATED"/>
    <property type="match status" value="1"/>
</dbReference>
<evidence type="ECO:0000256" key="1">
    <source>
        <dbReference type="ARBA" id="ARBA00006171"/>
    </source>
</evidence>
<evidence type="ECO:0000313" key="3">
    <source>
        <dbReference type="Proteomes" id="UP000663069"/>
    </source>
</evidence>
<evidence type="ECO:0000313" key="2">
    <source>
        <dbReference type="EMBL" id="QPB41577.1"/>
    </source>
</evidence>
<protein>
    <submittedName>
        <fullName evidence="2">Beta-phosphoglucomutase family hydrolase</fullName>
    </submittedName>
</protein>
<dbReference type="InterPro" id="IPR006439">
    <property type="entry name" value="HAD-SF_hydro_IA"/>
</dbReference>
<dbReference type="NCBIfam" id="TIGR02009">
    <property type="entry name" value="PGMB-YQAB-SF"/>
    <property type="match status" value="1"/>
</dbReference>
<dbReference type="Proteomes" id="UP000663069">
    <property type="component" value="Chromosome"/>
</dbReference>
<dbReference type="EMBL" id="CP063056">
    <property type="protein sequence ID" value="QPB41577.1"/>
    <property type="molecule type" value="Genomic_DNA"/>
</dbReference>
<organism evidence="2 3">
    <name type="scientific">Rodentibacter haemolyticus</name>
    <dbReference type="NCBI Taxonomy" id="2778911"/>
    <lineage>
        <taxon>Bacteria</taxon>
        <taxon>Pseudomonadati</taxon>
        <taxon>Pseudomonadota</taxon>
        <taxon>Gammaproteobacteria</taxon>
        <taxon>Pasteurellales</taxon>
        <taxon>Pasteurellaceae</taxon>
        <taxon>Rodentibacter</taxon>
    </lineage>
</organism>
<dbReference type="CDD" id="cd07505">
    <property type="entry name" value="HAD_BPGM-like"/>
    <property type="match status" value="1"/>
</dbReference>
<name>A0ABX6UUE4_9PAST</name>
<dbReference type="SFLD" id="SFLDG01135">
    <property type="entry name" value="C1.5.6:_HAD__Beta-PGM__Phospha"/>
    <property type="match status" value="1"/>
</dbReference>
<dbReference type="SUPFAM" id="SSF56784">
    <property type="entry name" value="HAD-like"/>
    <property type="match status" value="1"/>
</dbReference>
<dbReference type="Pfam" id="PF00702">
    <property type="entry name" value="Hydrolase"/>
    <property type="match status" value="1"/>
</dbReference>
<keyword evidence="3" id="KW-1185">Reference proteome</keyword>
<dbReference type="InterPro" id="IPR051806">
    <property type="entry name" value="HAD-like_SPP"/>
</dbReference>
<dbReference type="PANTHER" id="PTHR43481">
    <property type="entry name" value="FRUCTOSE-1-PHOSPHATE PHOSPHATASE"/>
    <property type="match status" value="1"/>
</dbReference>
<dbReference type="InterPro" id="IPR010976">
    <property type="entry name" value="B-phosphoglucomutase_hydrolase"/>
</dbReference>
<dbReference type="SFLD" id="SFLDS00003">
    <property type="entry name" value="Haloacid_Dehalogenase"/>
    <property type="match status" value="1"/>
</dbReference>
<proteinExistence type="inferred from homology"/>
<dbReference type="InterPro" id="IPR023198">
    <property type="entry name" value="PGP-like_dom2"/>
</dbReference>
<dbReference type="SFLD" id="SFLDG01129">
    <property type="entry name" value="C1.5:_HAD__Beta-PGM__Phosphata"/>
    <property type="match status" value="1"/>
</dbReference>
<dbReference type="InterPro" id="IPR036412">
    <property type="entry name" value="HAD-like_sf"/>
</dbReference>
<dbReference type="InterPro" id="IPR023214">
    <property type="entry name" value="HAD_sf"/>
</dbReference>
<dbReference type="NCBIfam" id="TIGR01509">
    <property type="entry name" value="HAD-SF-IA-v3"/>
    <property type="match status" value="1"/>
</dbReference>
<keyword evidence="2" id="KW-0378">Hydrolase</keyword>